<gene>
    <name evidence="1" type="ordered locus">Sph21_1833</name>
</gene>
<dbReference type="EMBL" id="CP002584">
    <property type="protein sequence ID" value="ADZ78395.1"/>
    <property type="molecule type" value="Genomic_DNA"/>
</dbReference>
<accession>F4C968</accession>
<proteinExistence type="predicted"/>
<organism evidence="1">
    <name type="scientific">Sphingobacterium sp. (strain 21)</name>
    <dbReference type="NCBI Taxonomy" id="743722"/>
    <lineage>
        <taxon>Bacteria</taxon>
        <taxon>Pseudomonadati</taxon>
        <taxon>Bacteroidota</taxon>
        <taxon>Sphingobacteriia</taxon>
        <taxon>Sphingobacteriales</taxon>
        <taxon>Sphingobacteriaceae</taxon>
        <taxon>Sphingobacterium</taxon>
    </lineage>
</organism>
<name>F4C968_SPHS2</name>
<protein>
    <submittedName>
        <fullName evidence="1">Uncharacterized protein</fullName>
    </submittedName>
</protein>
<dbReference type="KEGG" id="shg:Sph21_1833"/>
<dbReference type="HOGENOM" id="CLU_3157918_0_0_10"/>
<sequence>MYTLNAFEPVLRPNLVYTKLYNHYTQVKNSYNRTAFIRYYKPYRNMIF</sequence>
<dbReference type="AlphaFoldDB" id="F4C968"/>
<reference evidence="1" key="1">
    <citation type="submission" date="2011-03" db="EMBL/GenBank/DDBJ databases">
        <title>Complete sequence of Sphingobacterium sp. 21.</title>
        <authorList>
            <consortium name="US DOE Joint Genome Institute"/>
            <person name="Lucas S."/>
            <person name="Copeland A."/>
            <person name="Lapidus A."/>
            <person name="Cheng J.-F."/>
            <person name="Goodwin L."/>
            <person name="Pitluck S."/>
            <person name="Davenport K."/>
            <person name="Detter J.C."/>
            <person name="Han C."/>
            <person name="Tapia R."/>
            <person name="Land M."/>
            <person name="Hauser L."/>
            <person name="Kyrpides N."/>
            <person name="Ivanova N."/>
            <person name="Ovchinnikova G."/>
            <person name="Pagani I."/>
            <person name="Siebers A.K."/>
            <person name="Allgaier M."/>
            <person name="Thelen M.P."/>
            <person name="Hugenholtz P."/>
            <person name="Woyke T."/>
        </authorList>
    </citation>
    <scope>NUCLEOTIDE SEQUENCE</scope>
    <source>
        <strain evidence="1">21</strain>
    </source>
</reference>
<evidence type="ECO:0000313" key="1">
    <source>
        <dbReference type="EMBL" id="ADZ78395.1"/>
    </source>
</evidence>